<evidence type="ECO:0000313" key="1">
    <source>
        <dbReference type="EMBL" id="EJU15487.1"/>
    </source>
</evidence>
<dbReference type="GeneID" id="75076860"/>
<gene>
    <name evidence="1" type="ORF">HMPREF1127_0520</name>
</gene>
<evidence type="ECO:0000313" key="2">
    <source>
        <dbReference type="Proteomes" id="UP000003120"/>
    </source>
</evidence>
<dbReference type="Proteomes" id="UP000003120">
    <property type="component" value="Unassembled WGS sequence"/>
</dbReference>
<proteinExistence type="predicted"/>
<organism evidence="1 2">
    <name type="scientific">Fusobacterium necrophorum subsp. funduliforme Fnf 1007</name>
    <dbReference type="NCBI Taxonomy" id="1161424"/>
    <lineage>
        <taxon>Bacteria</taxon>
        <taxon>Fusobacteriati</taxon>
        <taxon>Fusobacteriota</taxon>
        <taxon>Fusobacteriia</taxon>
        <taxon>Fusobacteriales</taxon>
        <taxon>Fusobacteriaceae</taxon>
        <taxon>Fusobacterium</taxon>
    </lineage>
</organism>
<name>A0AAN3VU71_9FUSO</name>
<comment type="caution">
    <text evidence="1">The sequence shown here is derived from an EMBL/GenBank/DDBJ whole genome shotgun (WGS) entry which is preliminary data.</text>
</comment>
<dbReference type="EMBL" id="ALKK01000081">
    <property type="protein sequence ID" value="EJU15487.1"/>
    <property type="molecule type" value="Genomic_DNA"/>
</dbReference>
<reference evidence="1 2" key="1">
    <citation type="submission" date="2012-07" db="EMBL/GenBank/DDBJ databases">
        <authorList>
            <person name="Durkin A.S."/>
            <person name="McCorrison J."/>
            <person name="Torralba M."/>
            <person name="Gillis M."/>
            <person name="Methe B."/>
            <person name="Sutton G."/>
            <person name="Nelson K.E."/>
        </authorList>
    </citation>
    <scope>NUCLEOTIDE SEQUENCE [LARGE SCALE GENOMIC DNA]</scope>
    <source>
        <strain evidence="1 2">Fnf 1007</strain>
    </source>
</reference>
<dbReference type="RefSeq" id="WP_005964372.1">
    <property type="nucleotide sequence ID" value="NZ_ALKK01000081.1"/>
</dbReference>
<dbReference type="AlphaFoldDB" id="A0AAN3VU71"/>
<accession>A0AAN3VU71</accession>
<sequence>MSDFKRAGEIEGLAIDPTNSDLLVLANRGTRVDRGMPIGFYKGYMKEIHELYIYKKVK</sequence>
<protein>
    <submittedName>
        <fullName evidence="1">Uncharacterized protein</fullName>
    </submittedName>
</protein>